<keyword evidence="2" id="KW-1185">Reference proteome</keyword>
<proteinExistence type="predicted"/>
<reference evidence="2" key="1">
    <citation type="journal article" date="2019" name="Int. J. Syst. Evol. Microbiol.">
        <title>The Global Catalogue of Microorganisms (GCM) 10K type strain sequencing project: providing services to taxonomists for standard genome sequencing and annotation.</title>
        <authorList>
            <consortium name="The Broad Institute Genomics Platform"/>
            <consortium name="The Broad Institute Genome Sequencing Center for Infectious Disease"/>
            <person name="Wu L."/>
            <person name="Ma J."/>
        </authorList>
    </citation>
    <scope>NUCLEOTIDE SEQUENCE [LARGE SCALE GENOMIC DNA]</scope>
    <source>
        <strain evidence="2">CGMCC 1.3685</strain>
    </source>
</reference>
<dbReference type="InterPro" id="IPR014729">
    <property type="entry name" value="Rossmann-like_a/b/a_fold"/>
</dbReference>
<name>A0ABQ2DF25_9MICC</name>
<dbReference type="SUPFAM" id="SSF52402">
    <property type="entry name" value="Adenine nucleotide alpha hydrolases-like"/>
    <property type="match status" value="1"/>
</dbReference>
<dbReference type="EMBL" id="BMKX01000002">
    <property type="protein sequence ID" value="GGJ55753.1"/>
    <property type="molecule type" value="Genomic_DNA"/>
</dbReference>
<comment type="caution">
    <text evidence="1">The sequence shown here is derived from an EMBL/GenBank/DDBJ whole genome shotgun (WGS) entry which is preliminary data.</text>
</comment>
<dbReference type="GeneID" id="303303704"/>
<organism evidence="1 2">
    <name type="scientific">Glutamicibacter ardleyensis</name>
    <dbReference type="NCBI Taxonomy" id="225894"/>
    <lineage>
        <taxon>Bacteria</taxon>
        <taxon>Bacillati</taxon>
        <taxon>Actinomycetota</taxon>
        <taxon>Actinomycetes</taxon>
        <taxon>Micrococcales</taxon>
        <taxon>Micrococcaceae</taxon>
        <taxon>Glutamicibacter</taxon>
    </lineage>
</organism>
<sequence length="255" mass="29505">MPITFNGVGANWPTSEQLRKDLAERDVPLMLSFSRGKDALAAWLAMLDSGIKPQNIHPIYYELVPGLKFTKESVEYYEDVFKTKVTTFPHPAMYRMWNAGVYQPIDRTWIIEASHMPEPSFEDMQQMYREDHDLPDDTLICTGVRAADSIARRTFIKKTGPLTTSKNRLAIIWDWTRGECYDRIAAEGIDLPPDYEWFLRPHPRTGKLVKNSGRTFDGLAAQFLVPLREHAPEDFATILEWFPLVELDLIRNEQR</sequence>
<evidence type="ECO:0000313" key="2">
    <source>
        <dbReference type="Proteomes" id="UP000606115"/>
    </source>
</evidence>
<accession>A0ABQ2DF25</accession>
<dbReference type="RefSeq" id="WP_188684554.1">
    <property type="nucleotide sequence ID" value="NZ_BMKX01000002.1"/>
</dbReference>
<gene>
    <name evidence="1" type="ORF">GCM10007173_13230</name>
</gene>
<evidence type="ECO:0008006" key="3">
    <source>
        <dbReference type="Google" id="ProtNLM"/>
    </source>
</evidence>
<protein>
    <recommendedName>
        <fullName evidence="3">Phosphoadenosine phosphosulphate reductase domain-containing protein</fullName>
    </recommendedName>
</protein>
<dbReference type="Gene3D" id="3.40.50.620">
    <property type="entry name" value="HUPs"/>
    <property type="match status" value="1"/>
</dbReference>
<evidence type="ECO:0000313" key="1">
    <source>
        <dbReference type="EMBL" id="GGJ55753.1"/>
    </source>
</evidence>
<dbReference type="Proteomes" id="UP000606115">
    <property type="component" value="Unassembled WGS sequence"/>
</dbReference>